<evidence type="ECO:0000256" key="1">
    <source>
        <dbReference type="ARBA" id="ARBA00023015"/>
    </source>
</evidence>
<feature type="domain" description="HTH gntR-type" evidence="4">
    <location>
        <begin position="11"/>
        <end position="78"/>
    </location>
</feature>
<dbReference type="Pfam" id="PF00392">
    <property type="entry name" value="GntR"/>
    <property type="match status" value="1"/>
</dbReference>
<dbReference type="Pfam" id="PF07729">
    <property type="entry name" value="FCD"/>
    <property type="match status" value="1"/>
</dbReference>
<gene>
    <name evidence="5" type="ORF">JOF29_008062</name>
</gene>
<keyword evidence="6" id="KW-1185">Reference proteome</keyword>
<dbReference type="SMART" id="SM00345">
    <property type="entry name" value="HTH_GNTR"/>
    <property type="match status" value="1"/>
</dbReference>
<dbReference type="Gene3D" id="1.10.10.10">
    <property type="entry name" value="Winged helix-like DNA-binding domain superfamily/Winged helix DNA-binding domain"/>
    <property type="match status" value="1"/>
</dbReference>
<comment type="caution">
    <text evidence="5">The sequence shown here is derived from an EMBL/GenBank/DDBJ whole genome shotgun (WGS) entry which is preliminary data.</text>
</comment>
<dbReference type="GO" id="GO:0003677">
    <property type="term" value="F:DNA binding"/>
    <property type="evidence" value="ECO:0007669"/>
    <property type="project" value="UniProtKB-KW"/>
</dbReference>
<evidence type="ECO:0000256" key="2">
    <source>
        <dbReference type="ARBA" id="ARBA00023125"/>
    </source>
</evidence>
<dbReference type="Gene3D" id="1.20.120.530">
    <property type="entry name" value="GntR ligand-binding domain-like"/>
    <property type="match status" value="1"/>
</dbReference>
<organism evidence="5 6">
    <name type="scientific">Kribbella aluminosa</name>
    <dbReference type="NCBI Taxonomy" id="416017"/>
    <lineage>
        <taxon>Bacteria</taxon>
        <taxon>Bacillati</taxon>
        <taxon>Actinomycetota</taxon>
        <taxon>Actinomycetes</taxon>
        <taxon>Propionibacteriales</taxon>
        <taxon>Kribbellaceae</taxon>
        <taxon>Kribbella</taxon>
    </lineage>
</organism>
<dbReference type="SMART" id="SM00895">
    <property type="entry name" value="FCD"/>
    <property type="match status" value="1"/>
</dbReference>
<dbReference type="PROSITE" id="PS50949">
    <property type="entry name" value="HTH_GNTR"/>
    <property type="match status" value="1"/>
</dbReference>
<sequence length="220" mass="24914">MTSYIEPLAQESTPSIIADKLRKAIGHGEFKPGAQLVEADLARKLGVSRGPLREGMQRLTQEGLLVPIRNRGLFVIDMTPAEIRDMYYSREAIERAAAMLILRDGDFETVGLDLHAIAEQMKPVRNDPAAVGEIDIQFHEFLVRASGSPRLVRMHRTQIIETRMCIHALEATYAAADNRYLEHRRIAAAIRDCEIERTEELLSEHMEDAIERLVNKKKTN</sequence>
<keyword evidence="1" id="KW-0805">Transcription regulation</keyword>
<dbReference type="EMBL" id="JAGINT010000002">
    <property type="protein sequence ID" value="MBP2356952.1"/>
    <property type="molecule type" value="Genomic_DNA"/>
</dbReference>
<name>A0ABS4UZ80_9ACTN</name>
<dbReference type="PANTHER" id="PTHR43537:SF5">
    <property type="entry name" value="UXU OPERON TRANSCRIPTIONAL REGULATOR"/>
    <property type="match status" value="1"/>
</dbReference>
<evidence type="ECO:0000259" key="4">
    <source>
        <dbReference type="PROSITE" id="PS50949"/>
    </source>
</evidence>
<proteinExistence type="predicted"/>
<keyword evidence="2 5" id="KW-0238">DNA-binding</keyword>
<evidence type="ECO:0000256" key="3">
    <source>
        <dbReference type="ARBA" id="ARBA00023163"/>
    </source>
</evidence>
<dbReference type="RefSeq" id="WP_209699382.1">
    <property type="nucleotide sequence ID" value="NZ_BAAAVU010000004.1"/>
</dbReference>
<protein>
    <submittedName>
        <fullName evidence="5">DNA-binding GntR family transcriptional regulator</fullName>
    </submittedName>
</protein>
<dbReference type="InterPro" id="IPR008920">
    <property type="entry name" value="TF_FadR/GntR_C"/>
</dbReference>
<dbReference type="InterPro" id="IPR036388">
    <property type="entry name" value="WH-like_DNA-bd_sf"/>
</dbReference>
<dbReference type="SUPFAM" id="SSF46785">
    <property type="entry name" value="Winged helix' DNA-binding domain"/>
    <property type="match status" value="1"/>
</dbReference>
<evidence type="ECO:0000313" key="5">
    <source>
        <dbReference type="EMBL" id="MBP2356952.1"/>
    </source>
</evidence>
<dbReference type="CDD" id="cd07377">
    <property type="entry name" value="WHTH_GntR"/>
    <property type="match status" value="1"/>
</dbReference>
<accession>A0ABS4UZ80</accession>
<dbReference type="InterPro" id="IPR000524">
    <property type="entry name" value="Tscrpt_reg_HTH_GntR"/>
</dbReference>
<reference evidence="5 6" key="1">
    <citation type="submission" date="2021-03" db="EMBL/GenBank/DDBJ databases">
        <title>Sequencing the genomes of 1000 actinobacteria strains.</title>
        <authorList>
            <person name="Klenk H.-P."/>
        </authorList>
    </citation>
    <scope>NUCLEOTIDE SEQUENCE [LARGE SCALE GENOMIC DNA]</scope>
    <source>
        <strain evidence="5 6">DSM 18824</strain>
    </source>
</reference>
<evidence type="ECO:0000313" key="6">
    <source>
        <dbReference type="Proteomes" id="UP000755585"/>
    </source>
</evidence>
<keyword evidence="3" id="KW-0804">Transcription</keyword>
<dbReference type="InterPro" id="IPR036390">
    <property type="entry name" value="WH_DNA-bd_sf"/>
</dbReference>
<dbReference type="PANTHER" id="PTHR43537">
    <property type="entry name" value="TRANSCRIPTIONAL REGULATOR, GNTR FAMILY"/>
    <property type="match status" value="1"/>
</dbReference>
<dbReference type="Proteomes" id="UP000755585">
    <property type="component" value="Unassembled WGS sequence"/>
</dbReference>
<dbReference type="SUPFAM" id="SSF48008">
    <property type="entry name" value="GntR ligand-binding domain-like"/>
    <property type="match status" value="1"/>
</dbReference>
<dbReference type="InterPro" id="IPR011711">
    <property type="entry name" value="GntR_C"/>
</dbReference>